<dbReference type="NCBIfam" id="TIGR04088">
    <property type="entry name" value="cognate_SipW"/>
    <property type="match status" value="1"/>
</dbReference>
<proteinExistence type="predicted"/>
<sequence length="169" mass="17274">MESTTKKKLGTAAGSVAAVGAAVCLTAGTFSYFTDTDTGPTQTIATGNIAVEHSFSDVFPNVKWKPGTTYTETYTLTNTGSVSGDLTVELDNAGGDPELINALQVKVGTNAPGTLAQVEGYGAYDAGTLAPGGSRTFTIKVTLPETNTNQNALEDLTASAKVVATLQTS</sequence>
<evidence type="ECO:0000256" key="1">
    <source>
        <dbReference type="SAM" id="Phobius"/>
    </source>
</evidence>
<dbReference type="Gene3D" id="2.60.40.10">
    <property type="entry name" value="Immunoglobulins"/>
    <property type="match status" value="1"/>
</dbReference>
<accession>A0A7Z0IJ88</accession>
<comment type="caution">
    <text evidence="2">The sequence shown here is derived from an EMBL/GenBank/DDBJ whole genome shotgun (WGS) entry which is preliminary data.</text>
</comment>
<keyword evidence="3" id="KW-1185">Reference proteome</keyword>
<name>A0A7Z0IJ88_9MICO</name>
<keyword evidence="1" id="KW-1133">Transmembrane helix</keyword>
<organism evidence="2 3">
    <name type="scientific">Spelaeicoccus albus</name>
    <dbReference type="NCBI Taxonomy" id="1280376"/>
    <lineage>
        <taxon>Bacteria</taxon>
        <taxon>Bacillati</taxon>
        <taxon>Actinomycetota</taxon>
        <taxon>Actinomycetes</taxon>
        <taxon>Micrococcales</taxon>
        <taxon>Brevibacteriaceae</taxon>
        <taxon>Spelaeicoccus</taxon>
    </lineage>
</organism>
<dbReference type="AlphaFoldDB" id="A0A7Z0IJ88"/>
<dbReference type="InterPro" id="IPR023833">
    <property type="entry name" value="Signal_pept_SipW-depend-type"/>
</dbReference>
<evidence type="ECO:0000313" key="3">
    <source>
        <dbReference type="Proteomes" id="UP000539111"/>
    </source>
</evidence>
<keyword evidence="1" id="KW-0812">Transmembrane</keyword>
<dbReference type="RefSeq" id="WP_179429436.1">
    <property type="nucleotide sequence ID" value="NZ_JACBZP010000001.1"/>
</dbReference>
<dbReference type="InterPro" id="IPR022121">
    <property type="entry name" value="Peptidase_M73_camelysin"/>
</dbReference>
<dbReference type="Proteomes" id="UP000539111">
    <property type="component" value="Unassembled WGS sequence"/>
</dbReference>
<protein>
    <submittedName>
        <fullName evidence="2">Putative ribosomally synthesized peptide with SipW-like signal peptide</fullName>
    </submittedName>
</protein>
<gene>
    <name evidence="2" type="ORF">BJY26_003478</name>
</gene>
<reference evidence="2 3" key="1">
    <citation type="submission" date="2020-07" db="EMBL/GenBank/DDBJ databases">
        <title>Sequencing the genomes of 1000 actinobacteria strains.</title>
        <authorList>
            <person name="Klenk H.-P."/>
        </authorList>
    </citation>
    <scope>NUCLEOTIDE SEQUENCE [LARGE SCALE GENOMIC DNA]</scope>
    <source>
        <strain evidence="2 3">DSM 26341</strain>
    </source>
</reference>
<evidence type="ECO:0000313" key="2">
    <source>
        <dbReference type="EMBL" id="NYI69172.1"/>
    </source>
</evidence>
<dbReference type="EMBL" id="JACBZP010000001">
    <property type="protein sequence ID" value="NYI69172.1"/>
    <property type="molecule type" value="Genomic_DNA"/>
</dbReference>
<feature type="transmembrane region" description="Helical" evidence="1">
    <location>
        <begin position="12"/>
        <end position="33"/>
    </location>
</feature>
<dbReference type="Pfam" id="PF12389">
    <property type="entry name" value="Peptidase_M73"/>
    <property type="match status" value="1"/>
</dbReference>
<keyword evidence="1" id="KW-0472">Membrane</keyword>
<dbReference type="GO" id="GO:0005975">
    <property type="term" value="P:carbohydrate metabolic process"/>
    <property type="evidence" value="ECO:0007669"/>
    <property type="project" value="UniProtKB-ARBA"/>
</dbReference>
<dbReference type="InterPro" id="IPR013783">
    <property type="entry name" value="Ig-like_fold"/>
</dbReference>